<dbReference type="GO" id="GO:0046872">
    <property type="term" value="F:metal ion binding"/>
    <property type="evidence" value="ECO:0007669"/>
    <property type="project" value="UniProtKB-KW"/>
</dbReference>
<evidence type="ECO:0000313" key="7">
    <source>
        <dbReference type="Proteomes" id="UP000007058"/>
    </source>
</evidence>
<dbReference type="STRING" id="342108.amb0737"/>
<dbReference type="CDD" id="cd12107">
    <property type="entry name" value="Hemerythrin"/>
    <property type="match status" value="1"/>
</dbReference>
<evidence type="ECO:0000256" key="2">
    <source>
        <dbReference type="ARBA" id="ARBA00022621"/>
    </source>
</evidence>
<comment type="similarity">
    <text evidence="1">Belongs to the hemerythrin family.</text>
</comment>
<evidence type="ECO:0000256" key="1">
    <source>
        <dbReference type="ARBA" id="ARBA00010587"/>
    </source>
</evidence>
<dbReference type="KEGG" id="mag:amb0737"/>
<keyword evidence="7" id="KW-1185">Reference proteome</keyword>
<feature type="domain" description="Hemerythrin-like" evidence="5">
    <location>
        <begin position="30"/>
        <end position="132"/>
    </location>
</feature>
<dbReference type="InterPro" id="IPR012312">
    <property type="entry name" value="Hemerythrin-like"/>
</dbReference>
<sequence>MPPFRRIREGSAMIPRHAVIRWGEPLLLGVGFVDHDHCEAVEMINRLAAAAPTERLDLARAFAHHCVEHFAREEEMMVKTGFFALDPHRDEHIRVVAQLEEVIRALEAGDPCDDYFTVELPQWFLEHRATMDYVTSGFALDHGWVE</sequence>
<dbReference type="PANTHER" id="PTHR37164">
    <property type="entry name" value="BACTERIOHEMERYTHRIN"/>
    <property type="match status" value="1"/>
</dbReference>
<protein>
    <submittedName>
        <fullName evidence="6">Hemerythrin-like protein RSc0777</fullName>
    </submittedName>
</protein>
<dbReference type="SUPFAM" id="SSF47188">
    <property type="entry name" value="Hemerythrin-like"/>
    <property type="match status" value="1"/>
</dbReference>
<dbReference type="InterPro" id="IPR035938">
    <property type="entry name" value="Hemerythrin-like_sf"/>
</dbReference>
<dbReference type="Proteomes" id="UP000007058">
    <property type="component" value="Chromosome"/>
</dbReference>
<evidence type="ECO:0000256" key="4">
    <source>
        <dbReference type="ARBA" id="ARBA00023004"/>
    </source>
</evidence>
<dbReference type="GO" id="GO:0005344">
    <property type="term" value="F:oxygen carrier activity"/>
    <property type="evidence" value="ECO:0007669"/>
    <property type="project" value="UniProtKB-KW"/>
</dbReference>
<dbReference type="Gene3D" id="1.20.120.50">
    <property type="entry name" value="Hemerythrin-like"/>
    <property type="match status" value="1"/>
</dbReference>
<dbReference type="InterPro" id="IPR050669">
    <property type="entry name" value="Hemerythrin"/>
</dbReference>
<dbReference type="PANTHER" id="PTHR37164:SF1">
    <property type="entry name" value="BACTERIOHEMERYTHRIN"/>
    <property type="match status" value="1"/>
</dbReference>
<dbReference type="AlphaFoldDB" id="Q2W9D4"/>
<reference evidence="6 7" key="1">
    <citation type="journal article" date="2005" name="DNA Res.">
        <title>Complete genome sequence of the facultative anaerobic magnetotactic bacterium Magnetospirillum sp. strain AMB-1.</title>
        <authorList>
            <person name="Matsunaga T."/>
            <person name="Okamura Y."/>
            <person name="Fukuda Y."/>
            <person name="Wahyudi A.T."/>
            <person name="Murase Y."/>
            <person name="Takeyama H."/>
        </authorList>
    </citation>
    <scope>NUCLEOTIDE SEQUENCE [LARGE SCALE GENOMIC DNA]</scope>
    <source>
        <strain evidence="7">ATCC 700264 / AMB-1</strain>
    </source>
</reference>
<organism evidence="6 7">
    <name type="scientific">Paramagnetospirillum magneticum (strain ATCC 700264 / AMB-1)</name>
    <name type="common">Magnetospirillum magneticum</name>
    <dbReference type="NCBI Taxonomy" id="342108"/>
    <lineage>
        <taxon>Bacteria</taxon>
        <taxon>Pseudomonadati</taxon>
        <taxon>Pseudomonadota</taxon>
        <taxon>Alphaproteobacteria</taxon>
        <taxon>Rhodospirillales</taxon>
        <taxon>Magnetospirillaceae</taxon>
        <taxon>Paramagnetospirillum</taxon>
    </lineage>
</organism>
<dbReference type="Pfam" id="PF01814">
    <property type="entry name" value="Hemerythrin"/>
    <property type="match status" value="1"/>
</dbReference>
<dbReference type="InterPro" id="IPR012827">
    <property type="entry name" value="Hemerythrin_metal-bd"/>
</dbReference>
<proteinExistence type="inferred from homology"/>
<evidence type="ECO:0000256" key="3">
    <source>
        <dbReference type="ARBA" id="ARBA00022723"/>
    </source>
</evidence>
<keyword evidence="3" id="KW-0479">Metal-binding</keyword>
<dbReference type="PROSITE" id="PS00550">
    <property type="entry name" value="HEMERYTHRINS"/>
    <property type="match status" value="1"/>
</dbReference>
<evidence type="ECO:0000313" key="6">
    <source>
        <dbReference type="EMBL" id="BAE49541.1"/>
    </source>
</evidence>
<keyword evidence="2" id="KW-0561">Oxygen transport</keyword>
<dbReference type="NCBIfam" id="TIGR02481">
    <property type="entry name" value="hemeryth_dom"/>
    <property type="match status" value="1"/>
</dbReference>
<keyword evidence="4" id="KW-0408">Iron</keyword>
<dbReference type="InterPro" id="IPR016131">
    <property type="entry name" value="Haemerythrin_Fe_BS"/>
</dbReference>
<dbReference type="EMBL" id="AP007255">
    <property type="protein sequence ID" value="BAE49541.1"/>
    <property type="molecule type" value="Genomic_DNA"/>
</dbReference>
<keyword evidence="2" id="KW-0813">Transport</keyword>
<gene>
    <name evidence="6" type="ordered locus">amb0737</name>
</gene>
<accession>Q2W9D4</accession>
<name>Q2W9D4_PARM1</name>
<evidence type="ECO:0000259" key="5">
    <source>
        <dbReference type="Pfam" id="PF01814"/>
    </source>
</evidence>
<dbReference type="HOGENOM" id="CLU_086902_1_3_5"/>